<feature type="signal peptide" evidence="2">
    <location>
        <begin position="1"/>
        <end position="26"/>
    </location>
</feature>
<evidence type="ECO:0008006" key="5">
    <source>
        <dbReference type="Google" id="ProtNLM"/>
    </source>
</evidence>
<evidence type="ECO:0000313" key="3">
    <source>
        <dbReference type="EMBL" id="BBP01626.1"/>
    </source>
</evidence>
<name>A0A809RJ56_9PROT</name>
<dbReference type="AlphaFoldDB" id="A0A809RJ56"/>
<reference evidence="4" key="1">
    <citation type="submission" date="2019-11" db="EMBL/GenBank/DDBJ databases">
        <title>Isolation and characterization of a novel species in the genus Sulfuriferula.</title>
        <authorList>
            <person name="Mochizuki J."/>
            <person name="Kojima H."/>
            <person name="Fukui M."/>
        </authorList>
    </citation>
    <scope>NUCLEOTIDE SEQUENCE [LARGE SCALE GENOMIC DNA]</scope>
    <source>
        <strain evidence="4">SGTM</strain>
    </source>
</reference>
<protein>
    <recommendedName>
        <fullName evidence="5">Lipoprotein</fullName>
    </recommendedName>
</protein>
<organism evidence="3 4">
    <name type="scientific">Sulfuriferula nivalis</name>
    <dbReference type="NCBI Taxonomy" id="2675298"/>
    <lineage>
        <taxon>Bacteria</taxon>
        <taxon>Pseudomonadati</taxon>
        <taxon>Pseudomonadota</taxon>
        <taxon>Betaproteobacteria</taxon>
        <taxon>Nitrosomonadales</taxon>
        <taxon>Sulfuricellaceae</taxon>
        <taxon>Sulfuriferula</taxon>
    </lineage>
</organism>
<dbReference type="Proteomes" id="UP000463939">
    <property type="component" value="Chromosome"/>
</dbReference>
<proteinExistence type="predicted"/>
<keyword evidence="4" id="KW-1185">Reference proteome</keyword>
<keyword evidence="2" id="KW-0732">Signal</keyword>
<gene>
    <name evidence="3" type="ORF">SFSGTM_23340</name>
</gene>
<evidence type="ECO:0000256" key="2">
    <source>
        <dbReference type="SAM" id="SignalP"/>
    </source>
</evidence>
<feature type="chain" id="PRO_5032533605" description="Lipoprotein" evidence="2">
    <location>
        <begin position="27"/>
        <end position="230"/>
    </location>
</feature>
<evidence type="ECO:0000313" key="4">
    <source>
        <dbReference type="Proteomes" id="UP000463939"/>
    </source>
</evidence>
<evidence type="ECO:0000256" key="1">
    <source>
        <dbReference type="SAM" id="MobiDB-lite"/>
    </source>
</evidence>
<accession>A0A809RJ56</accession>
<dbReference type="RefSeq" id="WP_162085375.1">
    <property type="nucleotide sequence ID" value="NZ_AP021881.1"/>
</dbReference>
<dbReference type="KEGG" id="sniv:SFSGTM_23340"/>
<dbReference type="EMBL" id="AP021881">
    <property type="protein sequence ID" value="BBP01626.1"/>
    <property type="molecule type" value="Genomic_DNA"/>
</dbReference>
<feature type="region of interest" description="Disordered" evidence="1">
    <location>
        <begin position="208"/>
        <end position="230"/>
    </location>
</feature>
<sequence>MKRLILQIVLTASAVAAFVFVKASFAEVTSTVKETSTVQEVTADKVEIKNNGRIWVNGQRPSVTLQYDGTQLPLRSEHILASAGKNPGLYLSIYSDGLPSSSMLAQHIIVLDATGKTFHRSNVVDTGLNFEWGDNNYVLFDHGAMYFGIYSPKRMQFVYRDGKLEEKKGSWRGPAKPEKYIEPEHPGPCYNVADVPACIEEVEQAEAAKRAKQKHNAKPSISAPKPVASQ</sequence>